<feature type="repeat" description="TPR" evidence="4">
    <location>
        <begin position="112"/>
        <end position="145"/>
    </location>
</feature>
<sequence>MLSIAEICGCGGGKPENSNGDSPVDGAGGDSASETRQSDARRKARPHYNRGCVLQDHEQLEEAIRAYQTAISLDSKYEDAYFNLGSALLAKGDLGAAATACEAAIRLRPDYTAAYYNLGYIRQDQDRLNDAIRAFSRAVYYEPNDAEGWIHLGNVLRAKETPAEMQRAIDAYRKAVEVQNNNVMAHYNLGAGLQDIGDVEGAIESFMIALEMDPDNVDALYNLGLCHEEKKE</sequence>
<feature type="repeat" description="TPR" evidence="4">
    <location>
        <begin position="183"/>
        <end position="216"/>
    </location>
</feature>
<dbReference type="Pfam" id="PF13414">
    <property type="entry name" value="TPR_11"/>
    <property type="match status" value="1"/>
</dbReference>
<evidence type="ECO:0000256" key="5">
    <source>
        <dbReference type="SAM" id="MobiDB-lite"/>
    </source>
</evidence>
<keyword evidence="4" id="KW-0802">TPR repeat</keyword>
<feature type="repeat" description="TPR" evidence="4">
    <location>
        <begin position="44"/>
        <end position="77"/>
    </location>
</feature>
<reference evidence="6" key="1">
    <citation type="submission" date="2021-01" db="EMBL/GenBank/DDBJ databases">
        <authorList>
            <person name="Corre E."/>
            <person name="Pelletier E."/>
            <person name="Niang G."/>
            <person name="Scheremetjew M."/>
            <person name="Finn R."/>
            <person name="Kale V."/>
            <person name="Holt S."/>
            <person name="Cochrane G."/>
            <person name="Meng A."/>
            <person name="Brown T."/>
            <person name="Cohen L."/>
        </authorList>
    </citation>
    <scope>NUCLEOTIDE SEQUENCE</scope>
    <source>
        <strain evidence="6">CCMP2877</strain>
    </source>
</reference>
<dbReference type="PANTHER" id="PTHR44835:SF1">
    <property type="entry name" value="PROTEIN O-GLCNAC TRANSFERASE"/>
    <property type="match status" value="1"/>
</dbReference>
<dbReference type="InterPro" id="IPR019734">
    <property type="entry name" value="TPR_rpt"/>
</dbReference>
<dbReference type="PROSITE" id="PS50293">
    <property type="entry name" value="TPR_REGION"/>
    <property type="match status" value="2"/>
</dbReference>
<name>A0A7S1XT83_9STRA</name>
<proteinExistence type="predicted"/>
<dbReference type="SUPFAM" id="SSF48452">
    <property type="entry name" value="TPR-like"/>
    <property type="match status" value="1"/>
</dbReference>
<keyword evidence="3" id="KW-0808">Transferase</keyword>
<keyword evidence="2" id="KW-0328">Glycosyltransferase</keyword>
<evidence type="ECO:0008006" key="7">
    <source>
        <dbReference type="Google" id="ProtNLM"/>
    </source>
</evidence>
<dbReference type="InterPro" id="IPR051939">
    <property type="entry name" value="Glycosyltr_41/O-GlcNAc_trsf"/>
</dbReference>
<dbReference type="PANTHER" id="PTHR44835">
    <property type="entry name" value="UDP-N-ACETYLGLUCOSAMINE--PEPTIDE N-ACETYLGLUCOSAMINYLTRANSFERASE SPINDLY-RELATED"/>
    <property type="match status" value="1"/>
</dbReference>
<evidence type="ECO:0000256" key="3">
    <source>
        <dbReference type="ARBA" id="ARBA00022679"/>
    </source>
</evidence>
<accession>A0A7S1XT83</accession>
<organism evidence="6">
    <name type="scientific">Phaeomonas parva</name>
    <dbReference type="NCBI Taxonomy" id="124430"/>
    <lineage>
        <taxon>Eukaryota</taxon>
        <taxon>Sar</taxon>
        <taxon>Stramenopiles</taxon>
        <taxon>Ochrophyta</taxon>
        <taxon>Pinguiophyceae</taxon>
        <taxon>Pinguiochrysidales</taxon>
        <taxon>Pinguiochrysidaceae</taxon>
        <taxon>Phaeomonas</taxon>
    </lineage>
</organism>
<feature type="region of interest" description="Disordered" evidence="5">
    <location>
        <begin position="14"/>
        <end position="47"/>
    </location>
</feature>
<protein>
    <recommendedName>
        <fullName evidence="7">UDP-N-acetylglucosamine--peptide N-acetylglucosaminyltransferase SPINDLY</fullName>
    </recommendedName>
</protein>
<dbReference type="GO" id="GO:0016757">
    <property type="term" value="F:glycosyltransferase activity"/>
    <property type="evidence" value="ECO:0007669"/>
    <property type="project" value="UniProtKB-KW"/>
</dbReference>
<feature type="repeat" description="TPR" evidence="4">
    <location>
        <begin position="78"/>
        <end position="111"/>
    </location>
</feature>
<evidence type="ECO:0000256" key="4">
    <source>
        <dbReference type="PROSITE-ProRule" id="PRU00339"/>
    </source>
</evidence>
<dbReference type="Pfam" id="PF13432">
    <property type="entry name" value="TPR_16"/>
    <property type="match status" value="2"/>
</dbReference>
<dbReference type="PROSITE" id="PS50005">
    <property type="entry name" value="TPR"/>
    <property type="match status" value="4"/>
</dbReference>
<gene>
    <name evidence="6" type="ORF">PPAR1163_LOCUS15104</name>
</gene>
<evidence type="ECO:0000313" key="6">
    <source>
        <dbReference type="EMBL" id="CAD9256733.1"/>
    </source>
</evidence>
<dbReference type="AlphaFoldDB" id="A0A7S1XT83"/>
<dbReference type="SMART" id="SM00028">
    <property type="entry name" value="TPR"/>
    <property type="match status" value="5"/>
</dbReference>
<dbReference type="InterPro" id="IPR011990">
    <property type="entry name" value="TPR-like_helical_dom_sf"/>
</dbReference>
<evidence type="ECO:0000256" key="1">
    <source>
        <dbReference type="ARBA" id="ARBA00004922"/>
    </source>
</evidence>
<evidence type="ECO:0000256" key="2">
    <source>
        <dbReference type="ARBA" id="ARBA00022676"/>
    </source>
</evidence>
<dbReference type="EMBL" id="HBGJ01023579">
    <property type="protein sequence ID" value="CAD9256733.1"/>
    <property type="molecule type" value="Transcribed_RNA"/>
</dbReference>
<comment type="pathway">
    <text evidence="1">Protein modification; protein glycosylation.</text>
</comment>
<dbReference type="Gene3D" id="1.25.40.10">
    <property type="entry name" value="Tetratricopeptide repeat domain"/>
    <property type="match status" value="3"/>
</dbReference>